<protein>
    <submittedName>
        <fullName evidence="2">Uncharacterized protein</fullName>
    </submittedName>
</protein>
<evidence type="ECO:0000313" key="2">
    <source>
        <dbReference type="WBParaSite" id="L893_g19673.t1"/>
    </source>
</evidence>
<reference evidence="2" key="1">
    <citation type="submission" date="2016-11" db="UniProtKB">
        <authorList>
            <consortium name="WormBaseParasite"/>
        </authorList>
    </citation>
    <scope>IDENTIFICATION</scope>
</reference>
<sequence length="71" mass="8019">MATHIAVENAKGPTSYINDQQARFELYMVPIPLFDLHRLFKHSIKSDIQSPPFQVEVANANFGTASLRRCS</sequence>
<dbReference type="AlphaFoldDB" id="A0A1I7YUL6"/>
<keyword evidence="1" id="KW-1185">Reference proteome</keyword>
<organism evidence="1 2">
    <name type="scientific">Steinernema glaseri</name>
    <dbReference type="NCBI Taxonomy" id="37863"/>
    <lineage>
        <taxon>Eukaryota</taxon>
        <taxon>Metazoa</taxon>
        <taxon>Ecdysozoa</taxon>
        <taxon>Nematoda</taxon>
        <taxon>Chromadorea</taxon>
        <taxon>Rhabditida</taxon>
        <taxon>Tylenchina</taxon>
        <taxon>Panagrolaimomorpha</taxon>
        <taxon>Strongyloidoidea</taxon>
        <taxon>Steinernematidae</taxon>
        <taxon>Steinernema</taxon>
    </lineage>
</organism>
<dbReference type="WBParaSite" id="L893_g19673.t1">
    <property type="protein sequence ID" value="L893_g19673.t1"/>
    <property type="gene ID" value="L893_g19673"/>
</dbReference>
<proteinExistence type="predicted"/>
<accession>A0A1I7YUL6</accession>
<evidence type="ECO:0000313" key="1">
    <source>
        <dbReference type="Proteomes" id="UP000095287"/>
    </source>
</evidence>
<name>A0A1I7YUL6_9BILA</name>
<dbReference type="Proteomes" id="UP000095287">
    <property type="component" value="Unplaced"/>
</dbReference>